<proteinExistence type="predicted"/>
<dbReference type="AlphaFoldDB" id="X0U4T7"/>
<gene>
    <name evidence="1" type="ORF">S01H1_26211</name>
</gene>
<comment type="caution">
    <text evidence="1">The sequence shown here is derived from an EMBL/GenBank/DDBJ whole genome shotgun (WGS) entry which is preliminary data.</text>
</comment>
<evidence type="ECO:0000313" key="1">
    <source>
        <dbReference type="EMBL" id="GAF95402.1"/>
    </source>
</evidence>
<reference evidence="1" key="1">
    <citation type="journal article" date="2014" name="Front. Microbiol.">
        <title>High frequency of phylogenetically diverse reductive dehalogenase-homologous genes in deep subseafloor sedimentary metagenomes.</title>
        <authorList>
            <person name="Kawai M."/>
            <person name="Futagami T."/>
            <person name="Toyoda A."/>
            <person name="Takaki Y."/>
            <person name="Nishi S."/>
            <person name="Hori S."/>
            <person name="Arai W."/>
            <person name="Tsubouchi T."/>
            <person name="Morono Y."/>
            <person name="Uchiyama I."/>
            <person name="Ito T."/>
            <person name="Fujiyama A."/>
            <person name="Inagaki F."/>
            <person name="Takami H."/>
        </authorList>
    </citation>
    <scope>NUCLEOTIDE SEQUENCE</scope>
    <source>
        <strain evidence="1">Expedition CK06-06</strain>
    </source>
</reference>
<organism evidence="1">
    <name type="scientific">marine sediment metagenome</name>
    <dbReference type="NCBI Taxonomy" id="412755"/>
    <lineage>
        <taxon>unclassified sequences</taxon>
        <taxon>metagenomes</taxon>
        <taxon>ecological metagenomes</taxon>
    </lineage>
</organism>
<feature type="non-terminal residue" evidence="1">
    <location>
        <position position="43"/>
    </location>
</feature>
<dbReference type="EMBL" id="BARS01015880">
    <property type="protein sequence ID" value="GAF95402.1"/>
    <property type="molecule type" value="Genomic_DNA"/>
</dbReference>
<sequence length="43" mass="4783">MTEAAGKNRLTPDLKLVAWEITKRCNLFCVHCRAAATDANYEG</sequence>
<accession>X0U4T7</accession>
<dbReference type="InterPro" id="IPR058240">
    <property type="entry name" value="rSAM_sf"/>
</dbReference>
<protein>
    <recommendedName>
        <fullName evidence="2">Radical SAM core domain-containing protein</fullName>
    </recommendedName>
</protein>
<name>X0U4T7_9ZZZZ</name>
<evidence type="ECO:0008006" key="2">
    <source>
        <dbReference type="Google" id="ProtNLM"/>
    </source>
</evidence>
<dbReference type="SUPFAM" id="SSF102114">
    <property type="entry name" value="Radical SAM enzymes"/>
    <property type="match status" value="1"/>
</dbReference>